<dbReference type="CDD" id="cd02440">
    <property type="entry name" value="AdoMet_MTases"/>
    <property type="match status" value="1"/>
</dbReference>
<evidence type="ECO:0000313" key="2">
    <source>
        <dbReference type="Proteomes" id="UP001054857"/>
    </source>
</evidence>
<sequence>GGVSVLDLCCYSGGFALAAAAAGASRVVGVDSSEEAISLANANAALNGFSSSSASSSSSSPTAASTASPTVSFVRADISDYMKAAIAEGQSYDIVVLDPPKLAPDRNSLGRAKAKYLRLNSAAMRLVRPGGLLMTCSCSGAMTQSGQFTEVLLEAARQAGRQVRVLRHAGASPDHPLLPAYPEGEYLTNMTLAVV</sequence>
<accession>A0AAD3HMR6</accession>
<comment type="caution">
    <text evidence="1">The sequence shown here is derived from an EMBL/GenBank/DDBJ whole genome shotgun (WGS) entry which is preliminary data.</text>
</comment>
<dbReference type="Pfam" id="PF06325">
    <property type="entry name" value="PrmA"/>
    <property type="match status" value="1"/>
</dbReference>
<dbReference type="EMBL" id="BMAR01000013">
    <property type="protein sequence ID" value="GFR46311.1"/>
    <property type="molecule type" value="Genomic_DNA"/>
</dbReference>
<reference evidence="1 2" key="1">
    <citation type="journal article" date="2021" name="Sci. Rep.">
        <title>Genome sequencing of the multicellular alga Astrephomene provides insights into convergent evolution of germ-soma differentiation.</title>
        <authorList>
            <person name="Yamashita S."/>
            <person name="Yamamoto K."/>
            <person name="Matsuzaki R."/>
            <person name="Suzuki S."/>
            <person name="Yamaguchi H."/>
            <person name="Hirooka S."/>
            <person name="Minakuchi Y."/>
            <person name="Miyagishima S."/>
            <person name="Kawachi M."/>
            <person name="Toyoda A."/>
            <person name="Nozaki H."/>
        </authorList>
    </citation>
    <scope>NUCLEOTIDE SEQUENCE [LARGE SCALE GENOMIC DNA]</scope>
    <source>
        <strain evidence="1 2">NIES-4017</strain>
    </source>
</reference>
<protein>
    <recommendedName>
        <fullName evidence="3">S-adenosylmethionine-dependent methyltransferase domain-containing protein</fullName>
    </recommendedName>
</protein>
<dbReference type="InterPro" id="IPR029063">
    <property type="entry name" value="SAM-dependent_MTases_sf"/>
</dbReference>
<organism evidence="1 2">
    <name type="scientific">Astrephomene gubernaculifera</name>
    <dbReference type="NCBI Taxonomy" id="47775"/>
    <lineage>
        <taxon>Eukaryota</taxon>
        <taxon>Viridiplantae</taxon>
        <taxon>Chlorophyta</taxon>
        <taxon>core chlorophytes</taxon>
        <taxon>Chlorophyceae</taxon>
        <taxon>CS clade</taxon>
        <taxon>Chlamydomonadales</taxon>
        <taxon>Astrephomenaceae</taxon>
        <taxon>Astrephomene</taxon>
    </lineage>
</organism>
<feature type="non-terminal residue" evidence="1">
    <location>
        <position position="195"/>
    </location>
</feature>
<dbReference type="SUPFAM" id="SSF53335">
    <property type="entry name" value="S-adenosyl-L-methionine-dependent methyltransferases"/>
    <property type="match status" value="1"/>
</dbReference>
<name>A0AAD3HMR6_9CHLO</name>
<proteinExistence type="predicted"/>
<dbReference type="PANTHER" id="PTHR42873:SF1">
    <property type="entry name" value="S-ADENOSYLMETHIONINE-DEPENDENT METHYLTRANSFERASE DOMAIN-CONTAINING PROTEIN"/>
    <property type="match status" value="1"/>
</dbReference>
<keyword evidence="2" id="KW-1185">Reference proteome</keyword>
<evidence type="ECO:0000313" key="1">
    <source>
        <dbReference type="EMBL" id="GFR46311.1"/>
    </source>
</evidence>
<dbReference type="AlphaFoldDB" id="A0AAD3HMR6"/>
<dbReference type="PANTHER" id="PTHR42873">
    <property type="entry name" value="RIBOSOMAL RNA LARGE SUBUNIT METHYLTRANSFERASE"/>
    <property type="match status" value="1"/>
</dbReference>
<evidence type="ECO:0008006" key="3">
    <source>
        <dbReference type="Google" id="ProtNLM"/>
    </source>
</evidence>
<dbReference type="Proteomes" id="UP001054857">
    <property type="component" value="Unassembled WGS sequence"/>
</dbReference>
<dbReference type="Gene3D" id="3.40.50.150">
    <property type="entry name" value="Vaccinia Virus protein VP39"/>
    <property type="match status" value="1"/>
</dbReference>
<gene>
    <name evidence="1" type="ORF">Agub_g7876</name>
</gene>